<organism evidence="2 3">
    <name type="scientific">Chromobacterium aquaticum</name>
    <dbReference type="NCBI Taxonomy" id="467180"/>
    <lineage>
        <taxon>Bacteria</taxon>
        <taxon>Pseudomonadati</taxon>
        <taxon>Pseudomonadota</taxon>
        <taxon>Betaproteobacteria</taxon>
        <taxon>Neisseriales</taxon>
        <taxon>Chromobacteriaceae</taxon>
        <taxon>Chromobacterium</taxon>
    </lineage>
</organism>
<evidence type="ECO:0008006" key="4">
    <source>
        <dbReference type="Google" id="ProtNLM"/>
    </source>
</evidence>
<gene>
    <name evidence="2" type="ORF">ACFO0R_22385</name>
</gene>
<feature type="transmembrane region" description="Helical" evidence="1">
    <location>
        <begin position="64"/>
        <end position="84"/>
    </location>
</feature>
<sequence>MRHTQYLFGLSGLALAAPGFASPGNLGRLVEIFIFIALVLLLIWLAVLVLVVRHQIKRGKPWGVIALTASLLLIVPPLCIFLSAL</sequence>
<dbReference type="Proteomes" id="UP001595999">
    <property type="component" value="Unassembled WGS sequence"/>
</dbReference>
<keyword evidence="1" id="KW-0472">Membrane</keyword>
<feature type="transmembrane region" description="Helical" evidence="1">
    <location>
        <begin position="31"/>
        <end position="52"/>
    </location>
</feature>
<dbReference type="EMBL" id="JBHSEK010000027">
    <property type="protein sequence ID" value="MFC4492368.1"/>
    <property type="molecule type" value="Genomic_DNA"/>
</dbReference>
<evidence type="ECO:0000313" key="3">
    <source>
        <dbReference type="Proteomes" id="UP001595999"/>
    </source>
</evidence>
<dbReference type="RefSeq" id="WP_231464277.1">
    <property type="nucleotide sequence ID" value="NZ_JAJOHW010000129.1"/>
</dbReference>
<keyword evidence="1" id="KW-0812">Transmembrane</keyword>
<evidence type="ECO:0000256" key="1">
    <source>
        <dbReference type="SAM" id="Phobius"/>
    </source>
</evidence>
<name>A0ABV8ZXG2_9NEIS</name>
<protein>
    <recommendedName>
        <fullName evidence="4">Cardiolipin synthase N-terminal domain-containing protein</fullName>
    </recommendedName>
</protein>
<proteinExistence type="predicted"/>
<reference evidence="3" key="1">
    <citation type="journal article" date="2019" name="Int. J. Syst. Evol. Microbiol.">
        <title>The Global Catalogue of Microorganisms (GCM) 10K type strain sequencing project: providing services to taxonomists for standard genome sequencing and annotation.</title>
        <authorList>
            <consortium name="The Broad Institute Genomics Platform"/>
            <consortium name="The Broad Institute Genome Sequencing Center for Infectious Disease"/>
            <person name="Wu L."/>
            <person name="Ma J."/>
        </authorList>
    </citation>
    <scope>NUCLEOTIDE SEQUENCE [LARGE SCALE GENOMIC DNA]</scope>
    <source>
        <strain evidence="3">CGMCC 4.7608</strain>
    </source>
</reference>
<evidence type="ECO:0000313" key="2">
    <source>
        <dbReference type="EMBL" id="MFC4492368.1"/>
    </source>
</evidence>
<accession>A0ABV8ZXG2</accession>
<keyword evidence="3" id="KW-1185">Reference proteome</keyword>
<keyword evidence="1" id="KW-1133">Transmembrane helix</keyword>
<comment type="caution">
    <text evidence="2">The sequence shown here is derived from an EMBL/GenBank/DDBJ whole genome shotgun (WGS) entry which is preliminary data.</text>
</comment>